<reference evidence="1 2" key="1">
    <citation type="submission" date="2018-01" db="EMBL/GenBank/DDBJ databases">
        <authorList>
            <person name="Clerissi C."/>
        </authorList>
    </citation>
    <scope>NUCLEOTIDE SEQUENCE [LARGE SCALE GENOMIC DNA]</scope>
    <source>
        <strain evidence="1">Cupriavidus sp. LMG 19464</strain>
    </source>
</reference>
<sequence length="63" mass="6834">MSRVETSRPHIRQPPDCSGSYLARIDEPLATAGARQLSQSIDSQLFFLRVVCTGPAGLHGKIP</sequence>
<comment type="caution">
    <text evidence="1">The sequence shown here is derived from an EMBL/GenBank/DDBJ whole genome shotgun (WGS) entry which is preliminary data.</text>
</comment>
<proteinExistence type="predicted"/>
<name>A0A975X0M1_9BURK</name>
<organism evidence="1 2">
    <name type="scientific">Cupriavidus taiwanensis</name>
    <dbReference type="NCBI Taxonomy" id="164546"/>
    <lineage>
        <taxon>Bacteria</taxon>
        <taxon>Pseudomonadati</taxon>
        <taxon>Pseudomonadota</taxon>
        <taxon>Betaproteobacteria</taxon>
        <taxon>Burkholderiales</taxon>
        <taxon>Burkholderiaceae</taxon>
        <taxon>Cupriavidus</taxon>
    </lineage>
</organism>
<evidence type="ECO:0000313" key="1">
    <source>
        <dbReference type="EMBL" id="SOY50969.1"/>
    </source>
</evidence>
<dbReference type="EMBL" id="OFSQ01000014">
    <property type="protein sequence ID" value="SOY50969.1"/>
    <property type="molecule type" value="Genomic_DNA"/>
</dbReference>
<dbReference type="Proteomes" id="UP000256780">
    <property type="component" value="Chromosome CBM2587_a"/>
</dbReference>
<dbReference type="AlphaFoldDB" id="A0A975X0M1"/>
<protein>
    <submittedName>
        <fullName evidence="1">Uncharacterized protein</fullName>
    </submittedName>
</protein>
<evidence type="ECO:0000313" key="2">
    <source>
        <dbReference type="Proteomes" id="UP000256780"/>
    </source>
</evidence>
<accession>A0A975X0M1</accession>
<gene>
    <name evidence="1" type="ORF">CBM2587_A210011</name>
</gene>